<dbReference type="Proteomes" id="UP001341840">
    <property type="component" value="Unassembled WGS sequence"/>
</dbReference>
<protein>
    <submittedName>
        <fullName evidence="2">Uncharacterized protein</fullName>
    </submittedName>
</protein>
<name>A0ABU6QKY4_9FABA</name>
<comment type="caution">
    <text evidence="2">The sequence shown here is derived from an EMBL/GenBank/DDBJ whole genome shotgun (WGS) entry which is preliminary data.</text>
</comment>
<evidence type="ECO:0000313" key="2">
    <source>
        <dbReference type="EMBL" id="MED6112213.1"/>
    </source>
</evidence>
<keyword evidence="3" id="KW-1185">Reference proteome</keyword>
<dbReference type="EMBL" id="JASCZI010000516">
    <property type="protein sequence ID" value="MED6112213.1"/>
    <property type="molecule type" value="Genomic_DNA"/>
</dbReference>
<organism evidence="2 3">
    <name type="scientific">Stylosanthes scabra</name>
    <dbReference type="NCBI Taxonomy" id="79078"/>
    <lineage>
        <taxon>Eukaryota</taxon>
        <taxon>Viridiplantae</taxon>
        <taxon>Streptophyta</taxon>
        <taxon>Embryophyta</taxon>
        <taxon>Tracheophyta</taxon>
        <taxon>Spermatophyta</taxon>
        <taxon>Magnoliopsida</taxon>
        <taxon>eudicotyledons</taxon>
        <taxon>Gunneridae</taxon>
        <taxon>Pentapetalae</taxon>
        <taxon>rosids</taxon>
        <taxon>fabids</taxon>
        <taxon>Fabales</taxon>
        <taxon>Fabaceae</taxon>
        <taxon>Papilionoideae</taxon>
        <taxon>50 kb inversion clade</taxon>
        <taxon>dalbergioids sensu lato</taxon>
        <taxon>Dalbergieae</taxon>
        <taxon>Pterocarpus clade</taxon>
        <taxon>Stylosanthes</taxon>
    </lineage>
</organism>
<feature type="compositionally biased region" description="Basic and acidic residues" evidence="1">
    <location>
        <begin position="10"/>
        <end position="33"/>
    </location>
</feature>
<evidence type="ECO:0000313" key="3">
    <source>
        <dbReference type="Proteomes" id="UP001341840"/>
    </source>
</evidence>
<reference evidence="2 3" key="1">
    <citation type="journal article" date="2023" name="Plants (Basel)">
        <title>Bridging the Gap: Combining Genomics and Transcriptomics Approaches to Understand Stylosanthes scabra, an Orphan Legume from the Brazilian Caatinga.</title>
        <authorList>
            <person name="Ferreira-Neto J.R.C."/>
            <person name="da Silva M.D."/>
            <person name="Binneck E."/>
            <person name="de Melo N.F."/>
            <person name="da Silva R.H."/>
            <person name="de Melo A.L.T.M."/>
            <person name="Pandolfi V."/>
            <person name="Bustamante F.O."/>
            <person name="Brasileiro-Vidal A.C."/>
            <person name="Benko-Iseppon A.M."/>
        </authorList>
    </citation>
    <scope>NUCLEOTIDE SEQUENCE [LARGE SCALE GENOMIC DNA]</scope>
    <source>
        <tissue evidence="2">Leaves</tissue>
    </source>
</reference>
<gene>
    <name evidence="2" type="ORF">PIB30_059645</name>
</gene>
<proteinExistence type="predicted"/>
<sequence>MARKGRPRRPARESAQDDGLMKLEPTPKQDKPARRGRPSPTQSRLAHRWSPVVQVNLFRMNSHIE</sequence>
<feature type="region of interest" description="Disordered" evidence="1">
    <location>
        <begin position="1"/>
        <end position="48"/>
    </location>
</feature>
<evidence type="ECO:0000256" key="1">
    <source>
        <dbReference type="SAM" id="MobiDB-lite"/>
    </source>
</evidence>
<accession>A0ABU6QKY4</accession>